<dbReference type="Gene3D" id="3.30.565.10">
    <property type="entry name" value="Histidine kinase-like ATPase, C-terminal domain"/>
    <property type="match status" value="1"/>
</dbReference>
<keyword evidence="6" id="KW-1185">Reference proteome</keyword>
<feature type="domain" description="Histidine kinase" evidence="4">
    <location>
        <begin position="1"/>
        <end position="104"/>
    </location>
</feature>
<sequence>MQQALRNMVANALHYTPPGTPVTVRVEVADAQWRLVVQDEGPGLPRGQEQAMFSKFRRGRNEPTSAGFGLGLAICAAVAQLHGGSIAAANTPGARLTMELPQPSRTGPQPAEAG</sequence>
<evidence type="ECO:0000313" key="6">
    <source>
        <dbReference type="Proteomes" id="UP000500826"/>
    </source>
</evidence>
<keyword evidence="5" id="KW-0808">Transferase</keyword>
<reference evidence="5 6" key="1">
    <citation type="submission" date="2020-05" db="EMBL/GenBank/DDBJ databases">
        <title>Ramlibacter rhizophilus sp. nov., isolated from rhizosphere soil of national flower Mugunghwa from South Korea.</title>
        <authorList>
            <person name="Zheng-Fei Y."/>
            <person name="Huan T."/>
        </authorList>
    </citation>
    <scope>NUCLEOTIDE SEQUENCE [LARGE SCALE GENOMIC DNA]</scope>
    <source>
        <strain evidence="5 6">H242</strain>
    </source>
</reference>
<organism evidence="5 6">
    <name type="scientific">Ramlibacter terrae</name>
    <dbReference type="NCBI Taxonomy" id="2732511"/>
    <lineage>
        <taxon>Bacteria</taxon>
        <taxon>Pseudomonadati</taxon>
        <taxon>Pseudomonadota</taxon>
        <taxon>Betaproteobacteria</taxon>
        <taxon>Burkholderiales</taxon>
        <taxon>Comamonadaceae</taxon>
        <taxon>Ramlibacter</taxon>
    </lineage>
</organism>
<comment type="catalytic activity">
    <reaction evidence="1">
        <text>ATP + protein L-histidine = ADP + protein N-phospho-L-histidine.</text>
        <dbReference type="EC" id="2.7.13.3"/>
    </reaction>
</comment>
<evidence type="ECO:0000313" key="5">
    <source>
        <dbReference type="EMBL" id="QJW84985.1"/>
    </source>
</evidence>
<feature type="region of interest" description="Disordered" evidence="3">
    <location>
        <begin position="91"/>
        <end position="114"/>
    </location>
</feature>
<dbReference type="InterPro" id="IPR004358">
    <property type="entry name" value="Sig_transdc_His_kin-like_C"/>
</dbReference>
<name>A0ABX6P4M5_9BURK</name>
<dbReference type="EC" id="2.7.13.3" evidence="2"/>
<evidence type="ECO:0000256" key="1">
    <source>
        <dbReference type="ARBA" id="ARBA00000085"/>
    </source>
</evidence>
<dbReference type="SUPFAM" id="SSF55874">
    <property type="entry name" value="ATPase domain of HSP90 chaperone/DNA topoisomerase II/histidine kinase"/>
    <property type="match status" value="1"/>
</dbReference>
<dbReference type="CDD" id="cd00075">
    <property type="entry name" value="HATPase"/>
    <property type="match status" value="1"/>
</dbReference>
<dbReference type="PROSITE" id="PS50109">
    <property type="entry name" value="HIS_KIN"/>
    <property type="match status" value="1"/>
</dbReference>
<dbReference type="InterPro" id="IPR005467">
    <property type="entry name" value="His_kinase_dom"/>
</dbReference>
<dbReference type="GO" id="GO:0016301">
    <property type="term" value="F:kinase activity"/>
    <property type="evidence" value="ECO:0007669"/>
    <property type="project" value="UniProtKB-KW"/>
</dbReference>
<accession>A0ABX6P4M5</accession>
<dbReference type="InterPro" id="IPR036890">
    <property type="entry name" value="HATPase_C_sf"/>
</dbReference>
<proteinExistence type="predicted"/>
<dbReference type="InterPro" id="IPR003594">
    <property type="entry name" value="HATPase_dom"/>
</dbReference>
<dbReference type="Pfam" id="PF02518">
    <property type="entry name" value="HATPase_c"/>
    <property type="match status" value="1"/>
</dbReference>
<dbReference type="EMBL" id="CP053418">
    <property type="protein sequence ID" value="QJW84985.1"/>
    <property type="molecule type" value="Genomic_DNA"/>
</dbReference>
<evidence type="ECO:0000256" key="2">
    <source>
        <dbReference type="ARBA" id="ARBA00012438"/>
    </source>
</evidence>
<dbReference type="PRINTS" id="PR00344">
    <property type="entry name" value="BCTRLSENSOR"/>
</dbReference>
<protein>
    <recommendedName>
        <fullName evidence="2">histidine kinase</fullName>
        <ecNumber evidence="2">2.7.13.3</ecNumber>
    </recommendedName>
</protein>
<dbReference type="SMART" id="SM00387">
    <property type="entry name" value="HATPase_c"/>
    <property type="match status" value="1"/>
</dbReference>
<gene>
    <name evidence="5" type="ORF">HK414_19775</name>
</gene>
<dbReference type="PANTHER" id="PTHR45569:SF1">
    <property type="entry name" value="SENSOR PROTEIN KDPD"/>
    <property type="match status" value="1"/>
</dbReference>
<dbReference type="PANTHER" id="PTHR45569">
    <property type="entry name" value="SENSOR PROTEIN KDPD"/>
    <property type="match status" value="1"/>
</dbReference>
<evidence type="ECO:0000259" key="4">
    <source>
        <dbReference type="PROSITE" id="PS50109"/>
    </source>
</evidence>
<keyword evidence="5" id="KW-0418">Kinase</keyword>
<dbReference type="Proteomes" id="UP000500826">
    <property type="component" value="Chromosome"/>
</dbReference>
<evidence type="ECO:0000256" key="3">
    <source>
        <dbReference type="SAM" id="MobiDB-lite"/>
    </source>
</evidence>
<dbReference type="InterPro" id="IPR052023">
    <property type="entry name" value="Histidine_kinase_KdpD"/>
</dbReference>